<keyword evidence="3" id="KW-1185">Reference proteome</keyword>
<dbReference type="Proteomes" id="UP000433483">
    <property type="component" value="Unassembled WGS sequence"/>
</dbReference>
<proteinExistence type="predicted"/>
<reference evidence="2 3" key="1">
    <citation type="submission" date="2018-08" db="EMBL/GenBank/DDBJ databases">
        <title>Genomic investigation of the strawberry pathogen Phytophthora fragariae indicates pathogenicity is determined by transcriptional variation in three key races.</title>
        <authorList>
            <person name="Adams T.M."/>
            <person name="Armitage A.D."/>
            <person name="Sobczyk M.K."/>
            <person name="Bates H.J."/>
            <person name="Dunwell J.M."/>
            <person name="Nellist C.F."/>
            <person name="Harrison R.J."/>
        </authorList>
    </citation>
    <scope>NUCLEOTIDE SEQUENCE [LARGE SCALE GENOMIC DNA]</scope>
    <source>
        <strain evidence="2 3">NOV-27</strain>
    </source>
</reference>
<name>A0A6A3XWG8_9STRA</name>
<dbReference type="AlphaFoldDB" id="A0A6A3XWG8"/>
<evidence type="ECO:0000313" key="3">
    <source>
        <dbReference type="Proteomes" id="UP000433483"/>
    </source>
</evidence>
<accession>A0A6A3XWG8</accession>
<organism evidence="2 3">
    <name type="scientific">Phytophthora fragariae</name>
    <dbReference type="NCBI Taxonomy" id="53985"/>
    <lineage>
        <taxon>Eukaryota</taxon>
        <taxon>Sar</taxon>
        <taxon>Stramenopiles</taxon>
        <taxon>Oomycota</taxon>
        <taxon>Peronosporomycetes</taxon>
        <taxon>Peronosporales</taxon>
        <taxon>Peronosporaceae</taxon>
        <taxon>Phytophthora</taxon>
    </lineage>
</organism>
<evidence type="ECO:0000313" key="2">
    <source>
        <dbReference type="EMBL" id="KAE9206875.1"/>
    </source>
</evidence>
<dbReference type="OrthoDB" id="129918at2759"/>
<evidence type="ECO:0000256" key="1">
    <source>
        <dbReference type="SAM" id="MobiDB-lite"/>
    </source>
</evidence>
<protein>
    <submittedName>
        <fullName evidence="2">Uncharacterized protein</fullName>
    </submittedName>
</protein>
<feature type="region of interest" description="Disordered" evidence="1">
    <location>
        <begin position="29"/>
        <end position="59"/>
    </location>
</feature>
<comment type="caution">
    <text evidence="2">The sequence shown here is derived from an EMBL/GenBank/DDBJ whole genome shotgun (WGS) entry which is preliminary data.</text>
</comment>
<dbReference type="EMBL" id="QXGB01000692">
    <property type="protein sequence ID" value="KAE9206875.1"/>
    <property type="molecule type" value="Genomic_DNA"/>
</dbReference>
<sequence>MELRQEADEVRQAQLIQQAVQTMQAKAAQSTVKEEAAPRVPTPQVLSERGAASAPEGPVNVEAIQAEAV</sequence>
<gene>
    <name evidence="2" type="ORF">PF005_g12841</name>
</gene>